<evidence type="ECO:0000256" key="1">
    <source>
        <dbReference type="SAM" id="MobiDB-lite"/>
    </source>
</evidence>
<accession>A0A2T4YY00</accession>
<keyword evidence="3" id="KW-1185">Reference proteome</keyword>
<name>A0A2T4YY00_9HYPH</name>
<dbReference type="Proteomes" id="UP000241808">
    <property type="component" value="Unassembled WGS sequence"/>
</dbReference>
<dbReference type="RefSeq" id="WP_108179104.1">
    <property type="nucleotide sequence ID" value="NZ_PZZL01000010.1"/>
</dbReference>
<dbReference type="OrthoDB" id="7271084at2"/>
<organism evidence="2 3">
    <name type="scientific">Phreatobacter oligotrophus</name>
    <dbReference type="NCBI Taxonomy" id="1122261"/>
    <lineage>
        <taxon>Bacteria</taxon>
        <taxon>Pseudomonadati</taxon>
        <taxon>Pseudomonadota</taxon>
        <taxon>Alphaproteobacteria</taxon>
        <taxon>Hyphomicrobiales</taxon>
        <taxon>Phreatobacteraceae</taxon>
        <taxon>Phreatobacter</taxon>
    </lineage>
</organism>
<protein>
    <submittedName>
        <fullName evidence="2">Uncharacterized protein DUF3305</fullName>
    </submittedName>
</protein>
<proteinExistence type="predicted"/>
<dbReference type="EMBL" id="PZZL01000010">
    <property type="protein sequence ID" value="PTM51420.1"/>
    <property type="molecule type" value="Genomic_DNA"/>
</dbReference>
<dbReference type="Pfam" id="PF11749">
    <property type="entry name" value="DUF3305"/>
    <property type="match status" value="1"/>
</dbReference>
<sequence>MPVRHLTVGIVAVKRKLSNPWVDFEWLPEAVLPGLPEVPPGTRIGAEGTVERWYLGPVELTLHSGETSHYRDNLASGRPSVWVALRESQEGGWGVAGATIDPYEGEAFVDVVTDKVEAVPMPHEVAVELQAFIDAHHVDQPFYKRKRDRKDPNAEPDFGIGHPALAERGKRS</sequence>
<comment type="caution">
    <text evidence="2">The sequence shown here is derived from an EMBL/GenBank/DDBJ whole genome shotgun (WGS) entry which is preliminary data.</text>
</comment>
<dbReference type="AlphaFoldDB" id="A0A2T4YY00"/>
<feature type="region of interest" description="Disordered" evidence="1">
    <location>
        <begin position="143"/>
        <end position="172"/>
    </location>
</feature>
<evidence type="ECO:0000313" key="2">
    <source>
        <dbReference type="EMBL" id="PTM51420.1"/>
    </source>
</evidence>
<evidence type="ECO:0000313" key="3">
    <source>
        <dbReference type="Proteomes" id="UP000241808"/>
    </source>
</evidence>
<gene>
    <name evidence="2" type="ORF">C8P69_11085</name>
</gene>
<dbReference type="InterPro" id="IPR021736">
    <property type="entry name" value="DUF3305"/>
</dbReference>
<reference evidence="2 3" key="1">
    <citation type="submission" date="2018-04" db="EMBL/GenBank/DDBJ databases">
        <title>Genomic Encyclopedia of Archaeal and Bacterial Type Strains, Phase II (KMG-II): from individual species to whole genera.</title>
        <authorList>
            <person name="Goeker M."/>
        </authorList>
    </citation>
    <scope>NUCLEOTIDE SEQUENCE [LARGE SCALE GENOMIC DNA]</scope>
    <source>
        <strain evidence="2 3">DSM 25521</strain>
    </source>
</reference>